<keyword evidence="3" id="KW-1185">Reference proteome</keyword>
<accession>A0A1I7G1X4</accession>
<dbReference type="EMBL" id="FPBK01000003">
    <property type="protein sequence ID" value="SFU42455.1"/>
    <property type="molecule type" value="Genomic_DNA"/>
</dbReference>
<proteinExistence type="predicted"/>
<reference evidence="2 3" key="1">
    <citation type="submission" date="2016-10" db="EMBL/GenBank/DDBJ databases">
        <authorList>
            <person name="de Groot N.N."/>
        </authorList>
    </citation>
    <scope>NUCLEOTIDE SEQUENCE [LARGE SCALE GENOMIC DNA]</scope>
    <source>
        <strain evidence="2 3">CGMCC 1.12333</strain>
    </source>
</reference>
<dbReference type="OrthoDB" id="1422036at2"/>
<feature type="signal peptide" evidence="1">
    <location>
        <begin position="1"/>
        <end position="17"/>
    </location>
</feature>
<dbReference type="RefSeq" id="WP_093024211.1">
    <property type="nucleotide sequence ID" value="NZ_FPBK01000003.1"/>
</dbReference>
<dbReference type="Proteomes" id="UP000199138">
    <property type="component" value="Unassembled WGS sequence"/>
</dbReference>
<evidence type="ECO:0000256" key="1">
    <source>
        <dbReference type="SAM" id="SignalP"/>
    </source>
</evidence>
<protein>
    <submittedName>
        <fullName evidence="2">Uncharacterized protein</fullName>
    </submittedName>
</protein>
<evidence type="ECO:0000313" key="3">
    <source>
        <dbReference type="Proteomes" id="UP000199138"/>
    </source>
</evidence>
<sequence length="188" mass="21837">MKYIYLLLCLVCLQANAFHTDKFVRETYRNVKVLAKVPFNECALASKSKVVGQLAAKLSEKLKYNDTIYLYFNSRYDRDPLTILNKNYYDKQLNIFELYSYHYGTYKINHPHIALKKITNDSKVTDILQLLHYAITNNLANDTQTYERHLPYDDDKVLPTEKIAYAGLSADAIDAILAKPLPKLIKKY</sequence>
<dbReference type="AlphaFoldDB" id="A0A1I7G1X4"/>
<feature type="chain" id="PRO_5011717232" evidence="1">
    <location>
        <begin position="18"/>
        <end position="188"/>
    </location>
</feature>
<gene>
    <name evidence="2" type="ORF">SAMN05216480_10375</name>
</gene>
<keyword evidence="1" id="KW-0732">Signal</keyword>
<evidence type="ECO:0000313" key="2">
    <source>
        <dbReference type="EMBL" id="SFU42455.1"/>
    </source>
</evidence>
<organism evidence="2 3">
    <name type="scientific">Pustulibacterium marinum</name>
    <dbReference type="NCBI Taxonomy" id="1224947"/>
    <lineage>
        <taxon>Bacteria</taxon>
        <taxon>Pseudomonadati</taxon>
        <taxon>Bacteroidota</taxon>
        <taxon>Flavobacteriia</taxon>
        <taxon>Flavobacteriales</taxon>
        <taxon>Flavobacteriaceae</taxon>
        <taxon>Pustulibacterium</taxon>
    </lineage>
</organism>
<dbReference type="STRING" id="1224947.SAMN05216480_10375"/>
<name>A0A1I7G1X4_9FLAO</name>